<name>F0ZU99_DICPU</name>
<evidence type="ECO:0000313" key="1">
    <source>
        <dbReference type="EMBL" id="EGC32490.1"/>
    </source>
</evidence>
<dbReference type="Proteomes" id="UP000001064">
    <property type="component" value="Unassembled WGS sequence"/>
</dbReference>
<evidence type="ECO:0000313" key="2">
    <source>
        <dbReference type="Proteomes" id="UP000001064"/>
    </source>
</evidence>
<gene>
    <name evidence="1" type="ORF">DICPUDRAFT_95271</name>
</gene>
<dbReference type="RefSeq" id="XP_003290983.1">
    <property type="nucleotide sequence ID" value="XM_003290935.1"/>
</dbReference>
<proteinExistence type="predicted"/>
<dbReference type="VEuPathDB" id="AmoebaDB:DICPUDRAFT_95271"/>
<dbReference type="AlphaFoldDB" id="F0ZU99"/>
<reference evidence="2" key="1">
    <citation type="journal article" date="2011" name="Genome Biol.">
        <title>Comparative genomics of the social amoebae Dictyostelium discoideum and Dictyostelium purpureum.</title>
        <authorList>
            <consortium name="US DOE Joint Genome Institute (JGI-PGF)"/>
            <person name="Sucgang R."/>
            <person name="Kuo A."/>
            <person name="Tian X."/>
            <person name="Salerno W."/>
            <person name="Parikh A."/>
            <person name="Feasley C.L."/>
            <person name="Dalin E."/>
            <person name="Tu H."/>
            <person name="Huang E."/>
            <person name="Barry K."/>
            <person name="Lindquist E."/>
            <person name="Shapiro H."/>
            <person name="Bruce D."/>
            <person name="Schmutz J."/>
            <person name="Salamov A."/>
            <person name="Fey P."/>
            <person name="Gaudet P."/>
            <person name="Anjard C."/>
            <person name="Babu M.M."/>
            <person name="Basu S."/>
            <person name="Bushmanova Y."/>
            <person name="van der Wel H."/>
            <person name="Katoh-Kurasawa M."/>
            <person name="Dinh C."/>
            <person name="Coutinho P.M."/>
            <person name="Saito T."/>
            <person name="Elias M."/>
            <person name="Schaap P."/>
            <person name="Kay R.R."/>
            <person name="Henrissat B."/>
            <person name="Eichinger L."/>
            <person name="Rivero F."/>
            <person name="Putnam N.H."/>
            <person name="West C.M."/>
            <person name="Loomis W.F."/>
            <person name="Chisholm R.L."/>
            <person name="Shaulsky G."/>
            <person name="Strassmann J.E."/>
            <person name="Queller D.C."/>
            <person name="Kuspa A."/>
            <person name="Grigoriev I.V."/>
        </authorList>
    </citation>
    <scope>NUCLEOTIDE SEQUENCE [LARGE SCALE GENOMIC DNA]</scope>
    <source>
        <strain evidence="2">QSDP1</strain>
    </source>
</reference>
<dbReference type="KEGG" id="dpp:DICPUDRAFT_95271"/>
<dbReference type="GeneID" id="10508835"/>
<dbReference type="InParanoid" id="F0ZU99"/>
<accession>F0ZU99</accession>
<organism evidence="1 2">
    <name type="scientific">Dictyostelium purpureum</name>
    <name type="common">Slime mold</name>
    <dbReference type="NCBI Taxonomy" id="5786"/>
    <lineage>
        <taxon>Eukaryota</taxon>
        <taxon>Amoebozoa</taxon>
        <taxon>Evosea</taxon>
        <taxon>Eumycetozoa</taxon>
        <taxon>Dictyostelia</taxon>
        <taxon>Dictyosteliales</taxon>
        <taxon>Dictyosteliaceae</taxon>
        <taxon>Dictyostelium</taxon>
    </lineage>
</organism>
<dbReference type="EMBL" id="GL871190">
    <property type="protein sequence ID" value="EGC32490.1"/>
    <property type="molecule type" value="Genomic_DNA"/>
</dbReference>
<protein>
    <submittedName>
        <fullName evidence="1">Expressed protein</fullName>
    </submittedName>
</protein>
<keyword evidence="2" id="KW-1185">Reference proteome</keyword>
<sequence length="62" mass="7694">MEDGRYEYIKYATINDYINYTTEQLEYQSQITWNYMTFRNEDLRSRDYLKKSNDSTPIVYKN</sequence>